<protein>
    <recommendedName>
        <fullName evidence="4">Small secreted protein</fullName>
    </recommendedName>
</protein>
<dbReference type="Proteomes" id="UP000305948">
    <property type="component" value="Unassembled WGS sequence"/>
</dbReference>
<name>A0A5C3N9P3_9AGAM</name>
<reference evidence="2 3" key="1">
    <citation type="journal article" date="2019" name="Nat. Ecol. Evol.">
        <title>Megaphylogeny resolves global patterns of mushroom evolution.</title>
        <authorList>
            <person name="Varga T."/>
            <person name="Krizsan K."/>
            <person name="Foldi C."/>
            <person name="Dima B."/>
            <person name="Sanchez-Garcia M."/>
            <person name="Sanchez-Ramirez S."/>
            <person name="Szollosi G.J."/>
            <person name="Szarkandi J.G."/>
            <person name="Papp V."/>
            <person name="Albert L."/>
            <person name="Andreopoulos W."/>
            <person name="Angelini C."/>
            <person name="Antonin V."/>
            <person name="Barry K.W."/>
            <person name="Bougher N.L."/>
            <person name="Buchanan P."/>
            <person name="Buyck B."/>
            <person name="Bense V."/>
            <person name="Catcheside P."/>
            <person name="Chovatia M."/>
            <person name="Cooper J."/>
            <person name="Damon W."/>
            <person name="Desjardin D."/>
            <person name="Finy P."/>
            <person name="Geml J."/>
            <person name="Haridas S."/>
            <person name="Hughes K."/>
            <person name="Justo A."/>
            <person name="Karasinski D."/>
            <person name="Kautmanova I."/>
            <person name="Kiss B."/>
            <person name="Kocsube S."/>
            <person name="Kotiranta H."/>
            <person name="LaButti K.M."/>
            <person name="Lechner B.E."/>
            <person name="Liimatainen K."/>
            <person name="Lipzen A."/>
            <person name="Lukacs Z."/>
            <person name="Mihaltcheva S."/>
            <person name="Morgado L.N."/>
            <person name="Niskanen T."/>
            <person name="Noordeloos M.E."/>
            <person name="Ohm R.A."/>
            <person name="Ortiz-Santana B."/>
            <person name="Ovrebo C."/>
            <person name="Racz N."/>
            <person name="Riley R."/>
            <person name="Savchenko A."/>
            <person name="Shiryaev A."/>
            <person name="Soop K."/>
            <person name="Spirin V."/>
            <person name="Szebenyi C."/>
            <person name="Tomsovsky M."/>
            <person name="Tulloss R.E."/>
            <person name="Uehling J."/>
            <person name="Grigoriev I.V."/>
            <person name="Vagvolgyi C."/>
            <person name="Papp T."/>
            <person name="Martin F.M."/>
            <person name="Miettinen O."/>
            <person name="Hibbett D.S."/>
            <person name="Nagy L.G."/>
        </authorList>
    </citation>
    <scope>NUCLEOTIDE SEQUENCE [LARGE SCALE GENOMIC DNA]</scope>
    <source>
        <strain evidence="2 3">OMC1185</strain>
    </source>
</reference>
<evidence type="ECO:0008006" key="4">
    <source>
        <dbReference type="Google" id="ProtNLM"/>
    </source>
</evidence>
<feature type="chain" id="PRO_5022658742" description="Small secreted protein" evidence="1">
    <location>
        <begin position="19"/>
        <end position="115"/>
    </location>
</feature>
<feature type="signal peptide" evidence="1">
    <location>
        <begin position="1"/>
        <end position="18"/>
    </location>
</feature>
<evidence type="ECO:0000313" key="3">
    <source>
        <dbReference type="Proteomes" id="UP000305948"/>
    </source>
</evidence>
<keyword evidence="1" id="KW-0732">Signal</keyword>
<proteinExistence type="predicted"/>
<evidence type="ECO:0000313" key="2">
    <source>
        <dbReference type="EMBL" id="TFK50551.1"/>
    </source>
</evidence>
<accession>A0A5C3N9P3</accession>
<keyword evidence="3" id="KW-1185">Reference proteome</keyword>
<dbReference type="EMBL" id="ML213513">
    <property type="protein sequence ID" value="TFK50551.1"/>
    <property type="molecule type" value="Genomic_DNA"/>
</dbReference>
<evidence type="ECO:0000256" key="1">
    <source>
        <dbReference type="SAM" id="SignalP"/>
    </source>
</evidence>
<dbReference type="AlphaFoldDB" id="A0A5C3N9P3"/>
<gene>
    <name evidence="2" type="ORF">OE88DRAFT_268047</name>
</gene>
<dbReference type="OrthoDB" id="2859035at2759"/>
<sequence>MKFTAAITTLAVVTTAFAQTCVQDDKLEVVNYPGGNATAFCAEWKSACQNYKPANTSLVFTGTNCRAGNITLQNRDTQASVTCSFSADGGCHKAAFFVEVAEETGATLYGPWTSD</sequence>
<organism evidence="2 3">
    <name type="scientific">Heliocybe sulcata</name>
    <dbReference type="NCBI Taxonomy" id="5364"/>
    <lineage>
        <taxon>Eukaryota</taxon>
        <taxon>Fungi</taxon>
        <taxon>Dikarya</taxon>
        <taxon>Basidiomycota</taxon>
        <taxon>Agaricomycotina</taxon>
        <taxon>Agaricomycetes</taxon>
        <taxon>Gloeophyllales</taxon>
        <taxon>Gloeophyllaceae</taxon>
        <taxon>Heliocybe</taxon>
    </lineage>
</organism>